<organism evidence="2 3">
    <name type="scientific">Tanacetum coccineum</name>
    <dbReference type="NCBI Taxonomy" id="301880"/>
    <lineage>
        <taxon>Eukaryota</taxon>
        <taxon>Viridiplantae</taxon>
        <taxon>Streptophyta</taxon>
        <taxon>Embryophyta</taxon>
        <taxon>Tracheophyta</taxon>
        <taxon>Spermatophyta</taxon>
        <taxon>Magnoliopsida</taxon>
        <taxon>eudicotyledons</taxon>
        <taxon>Gunneridae</taxon>
        <taxon>Pentapetalae</taxon>
        <taxon>asterids</taxon>
        <taxon>campanulids</taxon>
        <taxon>Asterales</taxon>
        <taxon>Asteraceae</taxon>
        <taxon>Asteroideae</taxon>
        <taxon>Anthemideae</taxon>
        <taxon>Anthemidinae</taxon>
        <taxon>Tanacetum</taxon>
    </lineage>
</organism>
<dbReference type="EMBL" id="BQNB010019598">
    <property type="protein sequence ID" value="GJT86994.1"/>
    <property type="molecule type" value="Genomic_DNA"/>
</dbReference>
<accession>A0ABQ5HGN9</accession>
<dbReference type="Proteomes" id="UP001151760">
    <property type="component" value="Unassembled WGS sequence"/>
</dbReference>
<evidence type="ECO:0000313" key="2">
    <source>
        <dbReference type="EMBL" id="GJT86994.1"/>
    </source>
</evidence>
<feature type="coiled-coil region" evidence="1">
    <location>
        <begin position="15"/>
        <end position="42"/>
    </location>
</feature>
<protein>
    <recommendedName>
        <fullName evidence="4">Reverse transcriptase domain-containing protein</fullName>
    </recommendedName>
</protein>
<proteinExistence type="predicted"/>
<gene>
    <name evidence="2" type="ORF">Tco_1068711</name>
</gene>
<sequence length="195" mass="22247">MLVDALVQHEVDGRVDRLVEGVEELESKRAELMDELVIKVAKPNKFDGKGGAVAYIWWVEKMEVVQDINGYGDNQKVKYSAGSLTGRVLTWWNSERLETEFWNHFMVGVGHLAYTDRFYELARLVPHLVTPETKNIKRYIYGLAPHIREMVAATKPPTIQNAMLNVRVLIDEAVRNGSLKRTGERTRYGGESSKE</sequence>
<evidence type="ECO:0000313" key="3">
    <source>
        <dbReference type="Proteomes" id="UP001151760"/>
    </source>
</evidence>
<name>A0ABQ5HGN9_9ASTR</name>
<evidence type="ECO:0000256" key="1">
    <source>
        <dbReference type="SAM" id="Coils"/>
    </source>
</evidence>
<reference evidence="2" key="1">
    <citation type="journal article" date="2022" name="Int. J. Mol. Sci.">
        <title>Draft Genome of Tanacetum Coccineum: Genomic Comparison of Closely Related Tanacetum-Family Plants.</title>
        <authorList>
            <person name="Yamashiro T."/>
            <person name="Shiraishi A."/>
            <person name="Nakayama K."/>
            <person name="Satake H."/>
        </authorList>
    </citation>
    <scope>NUCLEOTIDE SEQUENCE</scope>
</reference>
<evidence type="ECO:0008006" key="4">
    <source>
        <dbReference type="Google" id="ProtNLM"/>
    </source>
</evidence>
<reference evidence="2" key="2">
    <citation type="submission" date="2022-01" db="EMBL/GenBank/DDBJ databases">
        <authorList>
            <person name="Yamashiro T."/>
            <person name="Shiraishi A."/>
            <person name="Satake H."/>
            <person name="Nakayama K."/>
        </authorList>
    </citation>
    <scope>NUCLEOTIDE SEQUENCE</scope>
</reference>
<comment type="caution">
    <text evidence="2">The sequence shown here is derived from an EMBL/GenBank/DDBJ whole genome shotgun (WGS) entry which is preliminary data.</text>
</comment>
<keyword evidence="3" id="KW-1185">Reference proteome</keyword>
<keyword evidence="1" id="KW-0175">Coiled coil</keyword>